<feature type="transmembrane region" description="Helical" evidence="6">
    <location>
        <begin position="41"/>
        <end position="60"/>
    </location>
</feature>
<keyword evidence="10" id="KW-1185">Reference proteome</keyword>
<evidence type="ECO:0000256" key="6">
    <source>
        <dbReference type="RuleBase" id="RU363077"/>
    </source>
</evidence>
<keyword evidence="3 6" id="KW-0812">Transmembrane</keyword>
<feature type="transmembrane region" description="Helical" evidence="6">
    <location>
        <begin position="12"/>
        <end position="29"/>
    </location>
</feature>
<keyword evidence="4 6" id="KW-1133">Transmembrane helix</keyword>
<evidence type="ECO:0000259" key="8">
    <source>
        <dbReference type="Pfam" id="PF00892"/>
    </source>
</evidence>
<dbReference type="InterPro" id="IPR000620">
    <property type="entry name" value="EamA_dom"/>
</dbReference>
<evidence type="ECO:0000256" key="3">
    <source>
        <dbReference type="ARBA" id="ARBA00022692"/>
    </source>
</evidence>
<dbReference type="Pfam" id="PF00892">
    <property type="entry name" value="EamA"/>
    <property type="match status" value="1"/>
</dbReference>
<evidence type="ECO:0000256" key="2">
    <source>
        <dbReference type="ARBA" id="ARBA00007635"/>
    </source>
</evidence>
<comment type="caution">
    <text evidence="9">The sequence shown here is derived from an EMBL/GenBank/DDBJ whole genome shotgun (WGS) entry which is preliminary data.</text>
</comment>
<feature type="transmembrane region" description="Helical" evidence="6">
    <location>
        <begin position="72"/>
        <end position="91"/>
    </location>
</feature>
<feature type="domain" description="EamA" evidence="8">
    <location>
        <begin position="189"/>
        <end position="261"/>
    </location>
</feature>
<evidence type="ECO:0000313" key="9">
    <source>
        <dbReference type="EMBL" id="KAJ6435559.1"/>
    </source>
</evidence>
<proteinExistence type="inferred from homology"/>
<dbReference type="EMBL" id="JAPFFJ010000001">
    <property type="protein sequence ID" value="KAJ6435559.1"/>
    <property type="molecule type" value="Genomic_DNA"/>
</dbReference>
<organism evidence="9 10">
    <name type="scientific">Salix udensis</name>
    <dbReference type="NCBI Taxonomy" id="889485"/>
    <lineage>
        <taxon>Eukaryota</taxon>
        <taxon>Viridiplantae</taxon>
        <taxon>Streptophyta</taxon>
        <taxon>Embryophyta</taxon>
        <taxon>Tracheophyta</taxon>
        <taxon>Spermatophyta</taxon>
        <taxon>Magnoliopsida</taxon>
        <taxon>eudicotyledons</taxon>
        <taxon>Gunneridae</taxon>
        <taxon>Pentapetalae</taxon>
        <taxon>rosids</taxon>
        <taxon>fabids</taxon>
        <taxon>Malpighiales</taxon>
        <taxon>Salicaceae</taxon>
        <taxon>Saliceae</taxon>
        <taxon>Salix</taxon>
    </lineage>
</organism>
<dbReference type="Proteomes" id="UP001162972">
    <property type="component" value="Chromosome 18"/>
</dbReference>
<dbReference type="InterPro" id="IPR030184">
    <property type="entry name" value="WAT1-related"/>
</dbReference>
<feature type="region of interest" description="Disordered" evidence="7">
    <location>
        <begin position="301"/>
        <end position="321"/>
    </location>
</feature>
<evidence type="ECO:0000256" key="5">
    <source>
        <dbReference type="ARBA" id="ARBA00023136"/>
    </source>
</evidence>
<evidence type="ECO:0000256" key="7">
    <source>
        <dbReference type="SAM" id="MobiDB-lite"/>
    </source>
</evidence>
<comment type="similarity">
    <text evidence="2 6">Belongs to the drug/metabolite transporter (DMT) superfamily. Plant drug/metabolite exporter (P-DME) (TC 2.A.7.4) family.</text>
</comment>
<evidence type="ECO:0000313" key="10">
    <source>
        <dbReference type="Proteomes" id="UP001162972"/>
    </source>
</evidence>
<feature type="transmembrane region" description="Helical" evidence="6">
    <location>
        <begin position="217"/>
        <end position="236"/>
    </location>
</feature>
<dbReference type="SUPFAM" id="SSF103481">
    <property type="entry name" value="Multidrug resistance efflux transporter EmrE"/>
    <property type="match status" value="2"/>
</dbReference>
<feature type="transmembrane region" description="Helical" evidence="6">
    <location>
        <begin position="140"/>
        <end position="160"/>
    </location>
</feature>
<evidence type="ECO:0000256" key="4">
    <source>
        <dbReference type="ARBA" id="ARBA00022989"/>
    </source>
</evidence>
<dbReference type="GO" id="GO:0022857">
    <property type="term" value="F:transmembrane transporter activity"/>
    <property type="evidence" value="ECO:0007669"/>
    <property type="project" value="InterPro"/>
</dbReference>
<dbReference type="AlphaFoldDB" id="A0AAD6L6W5"/>
<dbReference type="PANTHER" id="PTHR31218">
    <property type="entry name" value="WAT1-RELATED PROTEIN"/>
    <property type="match status" value="1"/>
</dbReference>
<name>A0AAD6L6W5_9ROSI</name>
<protein>
    <recommendedName>
        <fullName evidence="6">WAT1-related protein</fullName>
    </recommendedName>
</protein>
<evidence type="ECO:0000256" key="1">
    <source>
        <dbReference type="ARBA" id="ARBA00004141"/>
    </source>
</evidence>
<feature type="transmembrane region" description="Helical" evidence="6">
    <location>
        <begin position="242"/>
        <end position="261"/>
    </location>
</feature>
<keyword evidence="5 6" id="KW-0472">Membrane</keyword>
<dbReference type="InterPro" id="IPR037185">
    <property type="entry name" value="EmrE-like"/>
</dbReference>
<dbReference type="GO" id="GO:0016020">
    <property type="term" value="C:membrane"/>
    <property type="evidence" value="ECO:0007669"/>
    <property type="project" value="UniProtKB-SubCell"/>
</dbReference>
<accession>A0AAD6L6W5</accession>
<gene>
    <name evidence="9" type="ORF">OIU84_000707</name>
</gene>
<sequence length="321" mass="34858">MSSFENSKPALAMQAVATVFIAPLAHFSRRKSGGASMGLRSFSLVFSASLIGVTINQNIYAEGLFLASSSMASAMGNLVPAITFVMAYFIGLEKINIRSFRSVAKIVGTVVCVSGAISMTLLRGPKLLNATIFESRGEDWLLGCLLIFASTCCWSIWLILQVPVTASYPDHLSLERLGCLENCIHTLEAGCCLFTGIIGSGVSFFVQAWVISQRGPLFSAMFNPLCTVIVTILASIFLHEEIYSGSLIGAAAVIFGLYIVLWGKAKDLMKEDEKVDPKLEIDRRQTVKITIDECRGVKPGLEEPLLSDKSNNIEENSDVHQ</sequence>
<reference evidence="9 10" key="1">
    <citation type="journal article" date="2023" name="Int. J. Mol. Sci.">
        <title>De Novo Assembly and Annotation of 11 Diverse Shrub Willow (Salix) Genomes Reveals Novel Gene Organization in Sex-Linked Regions.</title>
        <authorList>
            <person name="Hyden B."/>
            <person name="Feng K."/>
            <person name="Yates T.B."/>
            <person name="Jawdy S."/>
            <person name="Cereghino C."/>
            <person name="Smart L.B."/>
            <person name="Muchero W."/>
        </authorList>
    </citation>
    <scope>NUCLEOTIDE SEQUENCE [LARGE SCALE GENOMIC DNA]</scope>
    <source>
        <tissue evidence="9">Shoot tip</tissue>
    </source>
</reference>
<comment type="subcellular location">
    <subcellularLocation>
        <location evidence="1 6">Membrane</location>
        <topology evidence="1 6">Multi-pass membrane protein</topology>
    </subcellularLocation>
</comment>